<feature type="transmembrane region" description="Helical" evidence="1">
    <location>
        <begin position="58"/>
        <end position="78"/>
    </location>
</feature>
<sequence length="147" mass="15982">MRRDVVVIIGIYALLAILATYAVSFILILISLHTGLDVEPFIVAEEEASYDGRLIKHVASPMIAGLGALVASPVLYAVKIPDENKRRKYITLMAVKIIVIIIIGVILAYVAACAYCTFGVCGWNNVQNCSVEIQWLPPTTKVSCACK</sequence>
<organism evidence="2">
    <name type="scientific">Ignisphaera aggregans</name>
    <dbReference type="NCBI Taxonomy" id="334771"/>
    <lineage>
        <taxon>Archaea</taxon>
        <taxon>Thermoproteota</taxon>
        <taxon>Thermoprotei</taxon>
        <taxon>Desulfurococcales</taxon>
        <taxon>Desulfurococcaceae</taxon>
        <taxon>Ignisphaera</taxon>
    </lineage>
</organism>
<keyword evidence="1" id="KW-0472">Membrane</keyword>
<feature type="transmembrane region" description="Helical" evidence="1">
    <location>
        <begin position="90"/>
        <end position="112"/>
    </location>
</feature>
<dbReference type="EMBL" id="DSLL01000020">
    <property type="protein sequence ID" value="HEH30989.1"/>
    <property type="molecule type" value="Genomic_DNA"/>
</dbReference>
<reference evidence="2" key="1">
    <citation type="journal article" date="2020" name="mSystems">
        <title>Genome- and Community-Level Interaction Insights into Carbon Utilization and Element Cycling Functions of Hydrothermarchaeota in Hydrothermal Sediment.</title>
        <authorList>
            <person name="Zhou Z."/>
            <person name="Liu Y."/>
            <person name="Xu W."/>
            <person name="Pan J."/>
            <person name="Luo Z.H."/>
            <person name="Li M."/>
        </authorList>
    </citation>
    <scope>NUCLEOTIDE SEQUENCE [LARGE SCALE GENOMIC DNA]</scope>
    <source>
        <strain evidence="2">SpSt-27</strain>
    </source>
</reference>
<gene>
    <name evidence="2" type="ORF">ENP99_02600</name>
</gene>
<proteinExistence type="predicted"/>
<comment type="caution">
    <text evidence="2">The sequence shown here is derived from an EMBL/GenBank/DDBJ whole genome shotgun (WGS) entry which is preliminary data.</text>
</comment>
<keyword evidence="1" id="KW-1133">Transmembrane helix</keyword>
<protein>
    <submittedName>
        <fullName evidence="2">Uncharacterized protein</fullName>
    </submittedName>
</protein>
<evidence type="ECO:0000313" key="2">
    <source>
        <dbReference type="EMBL" id="HEH30989.1"/>
    </source>
</evidence>
<evidence type="ECO:0000256" key="1">
    <source>
        <dbReference type="SAM" id="Phobius"/>
    </source>
</evidence>
<keyword evidence="1" id="KW-0812">Transmembrane</keyword>
<accession>A0A7J2T9C3</accession>
<feature type="transmembrane region" description="Helical" evidence="1">
    <location>
        <begin position="7"/>
        <end position="30"/>
    </location>
</feature>
<dbReference type="AlphaFoldDB" id="A0A7J2T9C3"/>
<name>A0A7J2T9C3_9CREN</name>